<gene>
    <name evidence="1" type="ORF">KRX52_10645</name>
</gene>
<evidence type="ECO:0008006" key="3">
    <source>
        <dbReference type="Google" id="ProtNLM"/>
    </source>
</evidence>
<accession>A0ABS6MY49</accession>
<name>A0ABS6MY49_9GAMM</name>
<organism evidence="1 2">
    <name type="scientific">Geopseudomonas aromaticivorans</name>
    <dbReference type="NCBI Taxonomy" id="2849492"/>
    <lineage>
        <taxon>Bacteria</taxon>
        <taxon>Pseudomonadati</taxon>
        <taxon>Pseudomonadota</taxon>
        <taxon>Gammaproteobacteria</taxon>
        <taxon>Pseudomonadales</taxon>
        <taxon>Pseudomonadaceae</taxon>
        <taxon>Geopseudomonas</taxon>
    </lineage>
</organism>
<reference evidence="1 2" key="1">
    <citation type="submission" date="2021-06" db="EMBL/GenBank/DDBJ databases">
        <title>Differences between aerobic and microaerobic xylene degrading microbial communities.</title>
        <authorList>
            <person name="Banerjee S."/>
            <person name="Tancsics A."/>
        </authorList>
    </citation>
    <scope>NUCLEOTIDE SEQUENCE [LARGE SCALE GENOMIC DNA]</scope>
    <source>
        <strain evidence="1 2">MAP12</strain>
    </source>
</reference>
<proteinExistence type="predicted"/>
<protein>
    <recommendedName>
        <fullName evidence="3">Transcriptional regulator</fullName>
    </recommendedName>
</protein>
<sequence length="57" mass="6541">MKEILEAKRRRQQELIDAIRAASPEELEASAEKIRAVMRALKGGRRQRMTPPPKRGD</sequence>
<dbReference type="RefSeq" id="WP_217681718.1">
    <property type="nucleotide sequence ID" value="NZ_JAHRGL010000023.1"/>
</dbReference>
<evidence type="ECO:0000313" key="2">
    <source>
        <dbReference type="Proteomes" id="UP000813068"/>
    </source>
</evidence>
<evidence type="ECO:0000313" key="1">
    <source>
        <dbReference type="EMBL" id="MBV2133256.1"/>
    </source>
</evidence>
<comment type="caution">
    <text evidence="1">The sequence shown here is derived from an EMBL/GenBank/DDBJ whole genome shotgun (WGS) entry which is preliminary data.</text>
</comment>
<dbReference type="Proteomes" id="UP000813068">
    <property type="component" value="Unassembled WGS sequence"/>
</dbReference>
<keyword evidence="2" id="KW-1185">Reference proteome</keyword>
<dbReference type="EMBL" id="JAHRGL010000023">
    <property type="protein sequence ID" value="MBV2133256.1"/>
    <property type="molecule type" value="Genomic_DNA"/>
</dbReference>